<dbReference type="GO" id="GO:0046983">
    <property type="term" value="F:protein dimerization activity"/>
    <property type="evidence" value="ECO:0007669"/>
    <property type="project" value="InterPro"/>
</dbReference>
<protein>
    <submittedName>
        <fullName evidence="7">Two-component system sensor histidine kinase UhpB</fullName>
    </submittedName>
</protein>
<evidence type="ECO:0000259" key="6">
    <source>
        <dbReference type="SMART" id="SM00387"/>
    </source>
</evidence>
<dbReference type="PANTHER" id="PTHR24421">
    <property type="entry name" value="NITRATE/NITRITE SENSOR PROTEIN NARX-RELATED"/>
    <property type="match status" value="1"/>
</dbReference>
<keyword evidence="5" id="KW-0472">Membrane</keyword>
<dbReference type="EMBL" id="VLKP01000016">
    <property type="protein sequence ID" value="TWI06723.1"/>
    <property type="molecule type" value="Genomic_DNA"/>
</dbReference>
<evidence type="ECO:0000256" key="4">
    <source>
        <dbReference type="SAM" id="Coils"/>
    </source>
</evidence>
<dbReference type="Gene3D" id="1.20.5.1930">
    <property type="match status" value="1"/>
</dbReference>
<dbReference type="SUPFAM" id="SSF55874">
    <property type="entry name" value="ATPase domain of HSP90 chaperone/DNA topoisomerase II/histidine kinase"/>
    <property type="match status" value="1"/>
</dbReference>
<feature type="transmembrane region" description="Helical" evidence="5">
    <location>
        <begin position="203"/>
        <end position="224"/>
    </location>
</feature>
<dbReference type="Proteomes" id="UP000316471">
    <property type="component" value="Unassembled WGS sequence"/>
</dbReference>
<dbReference type="InterPro" id="IPR036890">
    <property type="entry name" value="HATPase_C_sf"/>
</dbReference>
<dbReference type="Pfam" id="PF02518">
    <property type="entry name" value="HATPase_c"/>
    <property type="match status" value="1"/>
</dbReference>
<dbReference type="InterPro" id="IPR011712">
    <property type="entry name" value="Sig_transdc_His_kin_sub3_dim/P"/>
</dbReference>
<dbReference type="OrthoDB" id="9797605at2"/>
<keyword evidence="4" id="KW-0175">Coiled coil</keyword>
<dbReference type="Gene3D" id="3.30.565.10">
    <property type="entry name" value="Histidine kinase-like ATPase, C-terminal domain"/>
    <property type="match status" value="1"/>
</dbReference>
<sequence length="573" mass="61498">MNRPVAPAATIPAFSPAANGAIAEVRGWAAGPALVALTLVLYLSLGRVGFLHWAVNNGALFSVLWLLPRRSWPWVFAGTVLARCLGGVLIHTASGVQGAFLGYWSGPAQFVLGNVLEPFLVAGGVVLLQHWRITPHTPASLQQISRLHLAALASALLVMGKDVLYVWNDGWIGDVRAMRIVDVAPLLADPGLSRVAEFAIKSLLGNFTGILLAAPLLAWAVSATNRERSAPILRDGLRWLLPVAIGYLAWVASSPGAELIELVRRLLLVAVVVFAVWHGWRGAALVLLAVSVAAGLEEHLRGALASPVRMQLFTAVTGATALLFGATVDGLRAQADQLQHAKEESERLAQELNAAARRNLLTEERERRRLAGELHDEFGQTLTALQTRLMLVAPQLSQAGQGAAVDSLLELTRAMRANISGVLESLRPSALEQLGLYPAIDQGLVRRLAADAGVALETVLEGDARLLPQLDDTLRIAVYRLVQEGVTNVVRHARAGNCRVRLRVNQRGGMLWLFVDIRDDGIGVRAARANGRGLANMRDRALALGGRLHVSSQGGLRLHALLRQPLENASPMG</sequence>
<keyword evidence="3" id="KW-0902">Two-component regulatory system</keyword>
<feature type="domain" description="Histidine kinase/HSP90-like ATPase" evidence="6">
    <location>
        <begin position="473"/>
        <end position="566"/>
    </location>
</feature>
<name>A0A562LGI9_9GAMM</name>
<dbReference type="CDD" id="cd16917">
    <property type="entry name" value="HATPase_UhpB-NarQ-NarX-like"/>
    <property type="match status" value="1"/>
</dbReference>
<dbReference type="RefSeq" id="WP_144816945.1">
    <property type="nucleotide sequence ID" value="NZ_VLKP01000016.1"/>
</dbReference>
<dbReference type="GO" id="GO:0000155">
    <property type="term" value="F:phosphorelay sensor kinase activity"/>
    <property type="evidence" value="ECO:0007669"/>
    <property type="project" value="InterPro"/>
</dbReference>
<evidence type="ECO:0000313" key="7">
    <source>
        <dbReference type="EMBL" id="TWI06723.1"/>
    </source>
</evidence>
<reference evidence="7 8" key="1">
    <citation type="journal article" date="2015" name="Stand. Genomic Sci.">
        <title>Genomic Encyclopedia of Bacterial and Archaeal Type Strains, Phase III: the genomes of soil and plant-associated and newly described type strains.</title>
        <authorList>
            <person name="Whitman W.B."/>
            <person name="Woyke T."/>
            <person name="Klenk H.P."/>
            <person name="Zhou Y."/>
            <person name="Lilburn T.G."/>
            <person name="Beck B.J."/>
            <person name="De Vos P."/>
            <person name="Vandamme P."/>
            <person name="Eisen J.A."/>
            <person name="Garrity G."/>
            <person name="Hugenholtz P."/>
            <person name="Kyrpides N.C."/>
        </authorList>
    </citation>
    <scope>NUCLEOTIDE SEQUENCE [LARGE SCALE GENOMIC DNA]</scope>
    <source>
        <strain evidence="7 8">CGMCC 1.10136</strain>
    </source>
</reference>
<keyword evidence="1" id="KW-0808">Transferase</keyword>
<feature type="transmembrane region" description="Helical" evidence="5">
    <location>
        <begin position="266"/>
        <end position="296"/>
    </location>
</feature>
<feature type="transmembrane region" description="Helical" evidence="5">
    <location>
        <begin position="71"/>
        <end position="90"/>
    </location>
</feature>
<feature type="transmembrane region" description="Helical" evidence="5">
    <location>
        <begin position="110"/>
        <end position="128"/>
    </location>
</feature>
<dbReference type="SMART" id="SM00387">
    <property type="entry name" value="HATPase_c"/>
    <property type="match status" value="1"/>
</dbReference>
<evidence type="ECO:0000256" key="2">
    <source>
        <dbReference type="ARBA" id="ARBA00022777"/>
    </source>
</evidence>
<dbReference type="InterPro" id="IPR003594">
    <property type="entry name" value="HATPase_dom"/>
</dbReference>
<evidence type="ECO:0000313" key="8">
    <source>
        <dbReference type="Proteomes" id="UP000316471"/>
    </source>
</evidence>
<feature type="transmembrane region" description="Helical" evidence="5">
    <location>
        <begin position="30"/>
        <end position="50"/>
    </location>
</feature>
<proteinExistence type="predicted"/>
<gene>
    <name evidence="7" type="ORF">IP93_02946</name>
</gene>
<dbReference type="GO" id="GO:0016020">
    <property type="term" value="C:membrane"/>
    <property type="evidence" value="ECO:0007669"/>
    <property type="project" value="InterPro"/>
</dbReference>
<keyword evidence="5" id="KW-0812">Transmembrane</keyword>
<keyword evidence="8" id="KW-1185">Reference proteome</keyword>
<organism evidence="7 8">
    <name type="scientific">Aerolutibacter ruishenii</name>
    <dbReference type="NCBI Taxonomy" id="686800"/>
    <lineage>
        <taxon>Bacteria</taxon>
        <taxon>Pseudomonadati</taxon>
        <taxon>Pseudomonadota</taxon>
        <taxon>Gammaproteobacteria</taxon>
        <taxon>Lysobacterales</taxon>
        <taxon>Lysobacteraceae</taxon>
        <taxon>Aerolutibacter</taxon>
    </lineage>
</organism>
<feature type="transmembrane region" description="Helical" evidence="5">
    <location>
        <begin position="236"/>
        <end position="254"/>
    </location>
</feature>
<keyword evidence="5" id="KW-1133">Transmembrane helix</keyword>
<accession>A0A562LGI9</accession>
<dbReference type="InterPro" id="IPR050482">
    <property type="entry name" value="Sensor_HK_TwoCompSys"/>
</dbReference>
<evidence type="ECO:0000256" key="3">
    <source>
        <dbReference type="ARBA" id="ARBA00023012"/>
    </source>
</evidence>
<keyword evidence="2 7" id="KW-0418">Kinase</keyword>
<comment type="caution">
    <text evidence="7">The sequence shown here is derived from an EMBL/GenBank/DDBJ whole genome shotgun (WGS) entry which is preliminary data.</text>
</comment>
<dbReference type="PANTHER" id="PTHR24421:SF58">
    <property type="entry name" value="SIGNAL TRANSDUCTION HISTIDINE-PROTEIN KINASE_PHOSPHATASE UHPB"/>
    <property type="match status" value="1"/>
</dbReference>
<evidence type="ECO:0000256" key="1">
    <source>
        <dbReference type="ARBA" id="ARBA00022679"/>
    </source>
</evidence>
<dbReference type="Pfam" id="PF07730">
    <property type="entry name" value="HisKA_3"/>
    <property type="match status" value="1"/>
</dbReference>
<feature type="coiled-coil region" evidence="4">
    <location>
        <begin position="328"/>
        <end position="373"/>
    </location>
</feature>
<evidence type="ECO:0000256" key="5">
    <source>
        <dbReference type="SAM" id="Phobius"/>
    </source>
</evidence>
<dbReference type="AlphaFoldDB" id="A0A562LGI9"/>